<proteinExistence type="predicted"/>
<dbReference type="Pfam" id="PF03480">
    <property type="entry name" value="DctP"/>
    <property type="match status" value="1"/>
</dbReference>
<evidence type="ECO:0000313" key="2">
    <source>
        <dbReference type="EMBL" id="VAX02536.1"/>
    </source>
</evidence>
<gene>
    <name evidence="2" type="ORF">MNBD_GAMMA20-972</name>
</gene>
<evidence type="ECO:0000256" key="1">
    <source>
        <dbReference type="ARBA" id="ARBA00022729"/>
    </source>
</evidence>
<dbReference type="InterPro" id="IPR018389">
    <property type="entry name" value="DctP_fam"/>
</dbReference>
<dbReference type="PANTHER" id="PTHR33376:SF5">
    <property type="entry name" value="EXTRACYTOPLASMIC SOLUTE RECEPTOR PROTEIN"/>
    <property type="match status" value="1"/>
</dbReference>
<dbReference type="PANTHER" id="PTHR33376">
    <property type="match status" value="1"/>
</dbReference>
<dbReference type="NCBIfam" id="NF037995">
    <property type="entry name" value="TRAP_S1"/>
    <property type="match status" value="1"/>
</dbReference>
<dbReference type="CDD" id="cd13670">
    <property type="entry name" value="PBP2_TRAP_Tp0957_like"/>
    <property type="match status" value="1"/>
</dbReference>
<accession>A0A3B1A9U3</accession>
<organism evidence="2">
    <name type="scientific">hydrothermal vent metagenome</name>
    <dbReference type="NCBI Taxonomy" id="652676"/>
    <lineage>
        <taxon>unclassified sequences</taxon>
        <taxon>metagenomes</taxon>
        <taxon>ecological metagenomes</taxon>
    </lineage>
</organism>
<protein>
    <submittedName>
        <fullName evidence="2">TRAP-type C4-dicarboxylate transport system, periplasmic component</fullName>
    </submittedName>
</protein>
<dbReference type="GO" id="GO:0055085">
    <property type="term" value="P:transmembrane transport"/>
    <property type="evidence" value="ECO:0007669"/>
    <property type="project" value="InterPro"/>
</dbReference>
<dbReference type="InterPro" id="IPR038404">
    <property type="entry name" value="TRAP_DctP_sf"/>
</dbReference>
<keyword evidence="1" id="KW-0732">Signal</keyword>
<dbReference type="Gene3D" id="3.40.190.170">
    <property type="entry name" value="Bacterial extracellular solute-binding protein, family 7"/>
    <property type="match status" value="1"/>
</dbReference>
<reference evidence="2" key="1">
    <citation type="submission" date="2018-06" db="EMBL/GenBank/DDBJ databases">
        <authorList>
            <person name="Zhirakovskaya E."/>
        </authorList>
    </citation>
    <scope>NUCLEOTIDE SEQUENCE</scope>
</reference>
<name>A0A3B1A9U3_9ZZZZ</name>
<sequence>MKTPFRPGLLSILILALLLTLPLSAAATTLKIATAIPDGTNWMKQLRQGAADIKKRTDGRVKVRFYPGGVMGNDNSVLRKIKVGQLHGAALTGGSLSKIYPSSQIYSLPFTFRDYAEVDYVRGKMDASIVQGLYDKGYVSFGISEGGFAYLLSRAPVTATSDLAARKIWIPEGDRINQESFAQFGISTIQLAMTDVLTALQTGLIDTVATTPVGAIALQWHTRVKYLTDAPLLYVTGTIVVKRRAFEKLQTADQAIVREVMGDVFQRLNRINREDNRKAYEALKQQGIEFVRPTPAEIAEWRGGSQRAVAKLVKDGYLHQSIIDTFQHHLADYRASHPKTNVADAR</sequence>
<dbReference type="AlphaFoldDB" id="A0A3B1A9U3"/>
<dbReference type="EMBL" id="UOFU01000276">
    <property type="protein sequence ID" value="VAX02536.1"/>
    <property type="molecule type" value="Genomic_DNA"/>
</dbReference>